<dbReference type="GO" id="GO:0016787">
    <property type="term" value="F:hydrolase activity"/>
    <property type="evidence" value="ECO:0007669"/>
    <property type="project" value="UniProtKB-KW"/>
</dbReference>
<dbReference type="InterPro" id="IPR050491">
    <property type="entry name" value="AmpC-like"/>
</dbReference>
<dbReference type="Pfam" id="PF00144">
    <property type="entry name" value="Beta-lactamase"/>
    <property type="match status" value="1"/>
</dbReference>
<keyword evidence="4" id="KW-0378">Hydrolase</keyword>
<evidence type="ECO:0000256" key="2">
    <source>
        <dbReference type="ARBA" id="ARBA00023136"/>
    </source>
</evidence>
<dbReference type="GO" id="GO:0016020">
    <property type="term" value="C:membrane"/>
    <property type="evidence" value="ECO:0007669"/>
    <property type="project" value="UniProtKB-SubCell"/>
</dbReference>
<accession>A0A510VAQ7</accession>
<dbReference type="InterPro" id="IPR001466">
    <property type="entry name" value="Beta-lactam-related"/>
</dbReference>
<sequence>MTVPITPEALDAAIEAESFTGVLTIDVGDTRTLERCEGYANRALGVPHTASTRIACASGNKGFTALVIMRLVEAGTIGLGDLVRPILGEDLPLVDDRVTIEHLLTHTSGIGDYIDEEGDGEIDDHIFSVPLHELAETEAFLPALDGFPQKFPPGERFSYCNGGYMVLALVAERVSGHTFHDLVQTEVCDRAGLTGSAFLRSDDLPGDAALGYLAEEGNRTNVLHLPVRGNGDGGMYLTADDLHRFWNALLDGRIVSPDTVAEMIRPRVDVPSEHKRYGMGFWLGRRSSSLILEGYDAGASFRSTHLPETRTTVTVLGNSSEGAWPVIYALADAMDGTVRGKFPDES</sequence>
<dbReference type="Proteomes" id="UP000321118">
    <property type="component" value="Unassembled WGS sequence"/>
</dbReference>
<organism evidence="4 5">
    <name type="scientific">Cellulomonas xylanilytica</name>
    <dbReference type="NCBI Taxonomy" id="233583"/>
    <lineage>
        <taxon>Bacteria</taxon>
        <taxon>Bacillati</taxon>
        <taxon>Actinomycetota</taxon>
        <taxon>Actinomycetes</taxon>
        <taxon>Micrococcales</taxon>
        <taxon>Cellulomonadaceae</taxon>
        <taxon>Cellulomonas</taxon>
    </lineage>
</organism>
<dbReference type="Gene3D" id="3.40.710.10">
    <property type="entry name" value="DD-peptidase/beta-lactamase superfamily"/>
    <property type="match status" value="1"/>
</dbReference>
<protein>
    <submittedName>
        <fullName evidence="4">Serine hydrolase</fullName>
    </submittedName>
</protein>
<name>A0A510VAQ7_9CELL</name>
<evidence type="ECO:0000313" key="5">
    <source>
        <dbReference type="Proteomes" id="UP000321118"/>
    </source>
</evidence>
<dbReference type="SUPFAM" id="SSF56601">
    <property type="entry name" value="beta-lactamase/transpeptidase-like"/>
    <property type="match status" value="1"/>
</dbReference>
<keyword evidence="2" id="KW-0472">Membrane</keyword>
<evidence type="ECO:0000256" key="1">
    <source>
        <dbReference type="ARBA" id="ARBA00004370"/>
    </source>
</evidence>
<dbReference type="AlphaFoldDB" id="A0A510VAQ7"/>
<evidence type="ECO:0000313" key="4">
    <source>
        <dbReference type="EMBL" id="GEK23061.1"/>
    </source>
</evidence>
<dbReference type="PANTHER" id="PTHR46825">
    <property type="entry name" value="D-ALANYL-D-ALANINE-CARBOXYPEPTIDASE/ENDOPEPTIDASE AMPH"/>
    <property type="match status" value="1"/>
</dbReference>
<gene>
    <name evidence="4" type="ORF">CXY01_35810</name>
</gene>
<comment type="caution">
    <text evidence="4">The sequence shown here is derived from an EMBL/GenBank/DDBJ whole genome shotgun (WGS) entry which is preliminary data.</text>
</comment>
<dbReference type="InterPro" id="IPR012338">
    <property type="entry name" value="Beta-lactam/transpept-like"/>
</dbReference>
<evidence type="ECO:0000259" key="3">
    <source>
        <dbReference type="Pfam" id="PF00144"/>
    </source>
</evidence>
<keyword evidence="5" id="KW-1185">Reference proteome</keyword>
<dbReference type="PANTHER" id="PTHR46825:SF11">
    <property type="entry name" value="PENICILLIN-BINDING PROTEIN 4"/>
    <property type="match status" value="1"/>
</dbReference>
<proteinExistence type="predicted"/>
<feature type="domain" description="Beta-lactamase-related" evidence="3">
    <location>
        <begin position="15"/>
        <end position="324"/>
    </location>
</feature>
<comment type="subcellular location">
    <subcellularLocation>
        <location evidence="1">Membrane</location>
    </subcellularLocation>
</comment>
<dbReference type="OrthoDB" id="9809635at2"/>
<dbReference type="RefSeq" id="WP_146930223.1">
    <property type="nucleotide sequence ID" value="NZ_BJUB01000013.1"/>
</dbReference>
<reference evidence="4 5" key="1">
    <citation type="submission" date="2019-07" db="EMBL/GenBank/DDBJ databases">
        <title>Whole genome shotgun sequence of Cellulomonas xylanilytica NBRC 101102.</title>
        <authorList>
            <person name="Hosoyama A."/>
            <person name="Uohara A."/>
            <person name="Ohji S."/>
            <person name="Ichikawa N."/>
        </authorList>
    </citation>
    <scope>NUCLEOTIDE SEQUENCE [LARGE SCALE GENOMIC DNA]</scope>
    <source>
        <strain evidence="4 5">NBRC 101102</strain>
    </source>
</reference>
<dbReference type="EMBL" id="BJUB01000013">
    <property type="protein sequence ID" value="GEK23061.1"/>
    <property type="molecule type" value="Genomic_DNA"/>
</dbReference>